<evidence type="ECO:0000256" key="5">
    <source>
        <dbReference type="SAM" id="SignalP"/>
    </source>
</evidence>
<feature type="signal peptide" evidence="5">
    <location>
        <begin position="1"/>
        <end position="21"/>
    </location>
</feature>
<dbReference type="PANTHER" id="PTHR30532:SF28">
    <property type="entry name" value="PETROBACTIN-BINDING PROTEIN YCLQ"/>
    <property type="match status" value="1"/>
</dbReference>
<gene>
    <name evidence="7" type="ORF">KQI42_03870</name>
</gene>
<name>A0ABS6E2J7_9FIRM</name>
<dbReference type="InterPro" id="IPR002491">
    <property type="entry name" value="ABC_transptr_periplasmic_BD"/>
</dbReference>
<evidence type="ECO:0000256" key="2">
    <source>
        <dbReference type="ARBA" id="ARBA00008814"/>
    </source>
</evidence>
<comment type="subcellular location">
    <subcellularLocation>
        <location evidence="1">Cell envelope</location>
    </subcellularLocation>
</comment>
<dbReference type="PANTHER" id="PTHR30532">
    <property type="entry name" value="IRON III DICITRATE-BINDING PERIPLASMIC PROTEIN"/>
    <property type="match status" value="1"/>
</dbReference>
<evidence type="ECO:0000256" key="1">
    <source>
        <dbReference type="ARBA" id="ARBA00004196"/>
    </source>
</evidence>
<evidence type="ECO:0000256" key="4">
    <source>
        <dbReference type="ARBA" id="ARBA00022729"/>
    </source>
</evidence>
<dbReference type="InterPro" id="IPR051313">
    <property type="entry name" value="Bact_iron-sidero_bind"/>
</dbReference>
<accession>A0ABS6E2J7</accession>
<organism evidence="7 8">
    <name type="scientific">Tissierella simiarum</name>
    <dbReference type="NCBI Taxonomy" id="2841534"/>
    <lineage>
        <taxon>Bacteria</taxon>
        <taxon>Bacillati</taxon>
        <taxon>Bacillota</taxon>
        <taxon>Tissierellia</taxon>
        <taxon>Tissierellales</taxon>
        <taxon>Tissierellaceae</taxon>
        <taxon>Tissierella</taxon>
    </lineage>
</organism>
<keyword evidence="4 5" id="KW-0732">Signal</keyword>
<dbReference type="InterPro" id="IPR033870">
    <property type="entry name" value="FatB"/>
</dbReference>
<feature type="domain" description="Fe/B12 periplasmic-binding" evidence="6">
    <location>
        <begin position="68"/>
        <end position="326"/>
    </location>
</feature>
<comment type="similarity">
    <text evidence="2">Belongs to the bacterial solute-binding protein 8 family.</text>
</comment>
<dbReference type="PROSITE" id="PS51257">
    <property type="entry name" value="PROKAR_LIPOPROTEIN"/>
    <property type="match status" value="1"/>
</dbReference>
<dbReference type="PROSITE" id="PS50983">
    <property type="entry name" value="FE_B12_PBP"/>
    <property type="match status" value="1"/>
</dbReference>
<protein>
    <submittedName>
        <fullName evidence="7">Siderophore ABC transporter substrate-binding protein</fullName>
    </submittedName>
</protein>
<dbReference type="EMBL" id="JAHLPM010000002">
    <property type="protein sequence ID" value="MBU5437133.1"/>
    <property type="molecule type" value="Genomic_DNA"/>
</dbReference>
<dbReference type="CDD" id="cd01140">
    <property type="entry name" value="FatB"/>
    <property type="match status" value="1"/>
</dbReference>
<evidence type="ECO:0000313" key="7">
    <source>
        <dbReference type="EMBL" id="MBU5437133.1"/>
    </source>
</evidence>
<feature type="chain" id="PRO_5045993331" evidence="5">
    <location>
        <begin position="22"/>
        <end position="326"/>
    </location>
</feature>
<reference evidence="7 8" key="1">
    <citation type="submission" date="2021-06" db="EMBL/GenBank/DDBJ databases">
        <authorList>
            <person name="Sun Q."/>
            <person name="Li D."/>
        </authorList>
    </citation>
    <scope>NUCLEOTIDE SEQUENCE [LARGE SCALE GENOMIC DNA]</scope>
    <source>
        <strain evidence="7 8">MSJ-40</strain>
    </source>
</reference>
<comment type="caution">
    <text evidence="7">The sequence shown here is derived from an EMBL/GenBank/DDBJ whole genome shotgun (WGS) entry which is preliminary data.</text>
</comment>
<dbReference type="Proteomes" id="UP000749471">
    <property type="component" value="Unassembled WGS sequence"/>
</dbReference>
<evidence type="ECO:0000313" key="8">
    <source>
        <dbReference type="Proteomes" id="UP000749471"/>
    </source>
</evidence>
<keyword evidence="3" id="KW-0813">Transport</keyword>
<evidence type="ECO:0000256" key="3">
    <source>
        <dbReference type="ARBA" id="ARBA00022448"/>
    </source>
</evidence>
<evidence type="ECO:0000259" key="6">
    <source>
        <dbReference type="PROSITE" id="PS50983"/>
    </source>
</evidence>
<proteinExistence type="inferred from homology"/>
<dbReference type="RefSeq" id="WP_216516913.1">
    <property type="nucleotide sequence ID" value="NZ_JAHLPM010000002.1"/>
</dbReference>
<keyword evidence="8" id="KW-1185">Reference proteome</keyword>
<dbReference type="Pfam" id="PF01497">
    <property type="entry name" value="Peripla_BP_2"/>
    <property type="match status" value="1"/>
</dbReference>
<sequence>MKRNKSLILLLIVIISALALTACSSEPKVNEKEPIEETSTDVDTTNVDTTVTVKHELDEVTVNKNPKNVIVFDYGVLDTLDKMGIEVLGLPKSNIPSYLEKYNDDKYVDIGTLFEPNFEKIFELKPDIIIISGRQAKVYDELKKLAPTLYLSIDGANYIDSFENNMKILGEVFDKEDFIEKEIKNIQDSIKSLNEKAAADGKSTLIVMANDGNLSAYGEGSRFGIIHKEFGLTPVDKDIEVSNHGKKISFEYIVEQNPDYLFVIDRGVVVGADTSAQQVLNNDLIKSTTAYKNDKIIYLDAQVWYVSSGGLTGTMKMIEEVKSALE</sequence>